<name>U2Y330_9SPHN</name>
<feature type="chain" id="PRO_5004637284" description="PRC-barrel domain-containing protein" evidence="1">
    <location>
        <begin position="22"/>
        <end position="94"/>
    </location>
</feature>
<dbReference type="Proteomes" id="UP000016568">
    <property type="component" value="Unassembled WGS sequence"/>
</dbReference>
<reference evidence="2 3" key="1">
    <citation type="submission" date="2013-09" db="EMBL/GenBank/DDBJ databases">
        <title>Whole genome shotgun sequence of Novosphingobium tardaugens NBRC 16725.</title>
        <authorList>
            <person name="Isaki S."/>
            <person name="Hosoyama A."/>
            <person name="Tsuchikane K."/>
            <person name="Katsumata H."/>
            <person name="Ando Y."/>
            <person name="Yamazaki S."/>
            <person name="Fujita N."/>
        </authorList>
    </citation>
    <scope>NUCLEOTIDE SEQUENCE [LARGE SCALE GENOMIC DNA]</scope>
    <source>
        <strain evidence="2 3">NBRC 16725</strain>
    </source>
</reference>
<feature type="signal peptide" evidence="1">
    <location>
        <begin position="1"/>
        <end position="21"/>
    </location>
</feature>
<dbReference type="eggNOG" id="ENOG5031C3Y">
    <property type="taxonomic scope" value="Bacteria"/>
</dbReference>
<dbReference type="EMBL" id="BASZ01000001">
    <property type="protein sequence ID" value="GAD47331.1"/>
    <property type="molecule type" value="Genomic_DNA"/>
</dbReference>
<proteinExistence type="predicted"/>
<accession>U2Y330</accession>
<dbReference type="AlphaFoldDB" id="U2Y330"/>
<keyword evidence="1" id="KW-0732">Signal</keyword>
<dbReference type="SUPFAM" id="SSF50346">
    <property type="entry name" value="PRC-barrel domain"/>
    <property type="match status" value="1"/>
</dbReference>
<evidence type="ECO:0000256" key="1">
    <source>
        <dbReference type="SAM" id="SignalP"/>
    </source>
</evidence>
<sequence>MRSIKLLLIAASFAAAAPAMAQDGSAPAAASNVKKGAMVYSADGRRIGRVDRIRDDAVNIIYDGRMIRIPVSTLTDSDKGVTTSLTGKEVSRLK</sequence>
<evidence type="ECO:0000313" key="2">
    <source>
        <dbReference type="EMBL" id="GAD47331.1"/>
    </source>
</evidence>
<evidence type="ECO:0000313" key="3">
    <source>
        <dbReference type="Proteomes" id="UP000016568"/>
    </source>
</evidence>
<comment type="caution">
    <text evidence="2">The sequence shown here is derived from an EMBL/GenBank/DDBJ whole genome shotgun (WGS) entry which is preliminary data.</text>
</comment>
<dbReference type="RefSeq" id="WP_021688238.1">
    <property type="nucleotide sequence ID" value="NZ_BASZ01000001.1"/>
</dbReference>
<gene>
    <name evidence="2" type="ORF">NT2_01_00990</name>
</gene>
<keyword evidence="3" id="KW-1185">Reference proteome</keyword>
<evidence type="ECO:0008006" key="4">
    <source>
        <dbReference type="Google" id="ProtNLM"/>
    </source>
</evidence>
<organism evidence="2 3">
    <name type="scientific">Caenibius tardaugens NBRC 16725</name>
    <dbReference type="NCBI Taxonomy" id="1219035"/>
    <lineage>
        <taxon>Bacteria</taxon>
        <taxon>Pseudomonadati</taxon>
        <taxon>Pseudomonadota</taxon>
        <taxon>Alphaproteobacteria</taxon>
        <taxon>Sphingomonadales</taxon>
        <taxon>Erythrobacteraceae</taxon>
        <taxon>Caenibius</taxon>
    </lineage>
</organism>
<protein>
    <recommendedName>
        <fullName evidence="4">PRC-barrel domain-containing protein</fullName>
    </recommendedName>
</protein>
<dbReference type="InterPro" id="IPR011033">
    <property type="entry name" value="PRC_barrel-like_sf"/>
</dbReference>